<organism evidence="1 2">
    <name type="scientific">Effrenium voratum</name>
    <dbReference type="NCBI Taxonomy" id="2562239"/>
    <lineage>
        <taxon>Eukaryota</taxon>
        <taxon>Sar</taxon>
        <taxon>Alveolata</taxon>
        <taxon>Dinophyceae</taxon>
        <taxon>Suessiales</taxon>
        <taxon>Symbiodiniaceae</taxon>
        <taxon>Effrenium</taxon>
    </lineage>
</organism>
<evidence type="ECO:0000313" key="2">
    <source>
        <dbReference type="Proteomes" id="UP001178507"/>
    </source>
</evidence>
<reference evidence="1" key="1">
    <citation type="submission" date="2023-08" db="EMBL/GenBank/DDBJ databases">
        <authorList>
            <person name="Chen Y."/>
            <person name="Shah S."/>
            <person name="Dougan E. K."/>
            <person name="Thang M."/>
            <person name="Chan C."/>
        </authorList>
    </citation>
    <scope>NUCLEOTIDE SEQUENCE</scope>
</reference>
<evidence type="ECO:0000313" key="1">
    <source>
        <dbReference type="EMBL" id="CAJ1385564.1"/>
    </source>
</evidence>
<keyword evidence="2" id="KW-1185">Reference proteome</keyword>
<name>A0AA36IFY4_9DINO</name>
<dbReference type="Proteomes" id="UP001178507">
    <property type="component" value="Unassembled WGS sequence"/>
</dbReference>
<dbReference type="EMBL" id="CAUJNA010001252">
    <property type="protein sequence ID" value="CAJ1385564.1"/>
    <property type="molecule type" value="Genomic_DNA"/>
</dbReference>
<sequence length="105" mass="11863">METMKGRMNRGLRVWPSSIPDNGQGACFHDLPSHQVTVDKRTMRTSKSWCCCFCLDSQLLCEVTRRLWCAGVVLRASPQHPITGEDCKMAFPAALQSCRQRRSSC</sequence>
<gene>
    <name evidence="1" type="ORF">EVOR1521_LOCUS12146</name>
</gene>
<comment type="caution">
    <text evidence="1">The sequence shown here is derived from an EMBL/GenBank/DDBJ whole genome shotgun (WGS) entry which is preliminary data.</text>
</comment>
<accession>A0AA36IFY4</accession>
<dbReference type="AlphaFoldDB" id="A0AA36IFY4"/>
<protein>
    <submittedName>
        <fullName evidence="1">Uncharacterized protein</fullName>
    </submittedName>
</protein>
<proteinExistence type="predicted"/>